<keyword evidence="2" id="KW-0328">Glycosyltransferase</keyword>
<dbReference type="SUPFAM" id="SSF53756">
    <property type="entry name" value="UDP-Glycosyltransferase/glycogen phosphorylase"/>
    <property type="match status" value="1"/>
</dbReference>
<evidence type="ECO:0000313" key="2">
    <source>
        <dbReference type="EMBL" id="MFD0803280.1"/>
    </source>
</evidence>
<reference evidence="3" key="1">
    <citation type="journal article" date="2019" name="Int. J. Syst. Evol. Microbiol.">
        <title>The Global Catalogue of Microorganisms (GCM) 10K type strain sequencing project: providing services to taxonomists for standard genome sequencing and annotation.</title>
        <authorList>
            <consortium name="The Broad Institute Genomics Platform"/>
            <consortium name="The Broad Institute Genome Sequencing Center for Infectious Disease"/>
            <person name="Wu L."/>
            <person name="Ma J."/>
        </authorList>
    </citation>
    <scope>NUCLEOTIDE SEQUENCE [LARGE SCALE GENOMIC DNA]</scope>
    <source>
        <strain evidence="3">CCUG 63369</strain>
    </source>
</reference>
<dbReference type="EMBL" id="JBHTHR010000815">
    <property type="protein sequence ID" value="MFD0803280.1"/>
    <property type="molecule type" value="Genomic_DNA"/>
</dbReference>
<dbReference type="PANTHER" id="PTHR48050">
    <property type="entry name" value="STEROL 3-BETA-GLUCOSYLTRANSFERASE"/>
    <property type="match status" value="1"/>
</dbReference>
<dbReference type="GO" id="GO:0016757">
    <property type="term" value="F:glycosyltransferase activity"/>
    <property type="evidence" value="ECO:0007669"/>
    <property type="project" value="UniProtKB-KW"/>
</dbReference>
<organism evidence="2 3">
    <name type="scientific">Streptomonospora algeriensis</name>
    <dbReference type="NCBI Taxonomy" id="995084"/>
    <lineage>
        <taxon>Bacteria</taxon>
        <taxon>Bacillati</taxon>
        <taxon>Actinomycetota</taxon>
        <taxon>Actinomycetes</taxon>
        <taxon>Streptosporangiales</taxon>
        <taxon>Nocardiopsidaceae</taxon>
        <taxon>Streptomonospora</taxon>
    </lineage>
</organism>
<name>A0ABW3BJU3_9ACTN</name>
<keyword evidence="2" id="KW-0808">Transferase</keyword>
<dbReference type="EC" id="2.4.-.-" evidence="2"/>
<proteinExistence type="predicted"/>
<comment type="caution">
    <text evidence="2">The sequence shown here is derived from an EMBL/GenBank/DDBJ whole genome shotgun (WGS) entry which is preliminary data.</text>
</comment>
<evidence type="ECO:0000313" key="3">
    <source>
        <dbReference type="Proteomes" id="UP001596956"/>
    </source>
</evidence>
<dbReference type="PANTHER" id="PTHR48050:SF13">
    <property type="entry name" value="STEROL 3-BETA-GLUCOSYLTRANSFERASE UGT80A2"/>
    <property type="match status" value="1"/>
</dbReference>
<dbReference type="InterPro" id="IPR050426">
    <property type="entry name" value="Glycosyltransferase_28"/>
</dbReference>
<sequence length="197" mass="20899">MRVLILNHGTRGDVQPFAALARALTASGHEVLLAAPQSSAPLAADHGVPFAPLDEGPNRILEDPQLVGAVTGKHGGRAAEAGAMLRIVRRAKGDMARVLDDMATAADRCAGADVVVHGIGYPGHHVAEYLGVPSVPVALQPFWVPTAAFPNPMLPVPVPRALNRASYRFTTLMLRSYAGTVDAWRTRRLGLPRRRGG</sequence>
<protein>
    <submittedName>
        <fullName evidence="2">Glycosyltransferase</fullName>
        <ecNumber evidence="2">2.4.-.-</ecNumber>
    </submittedName>
</protein>
<dbReference type="Pfam" id="PF03033">
    <property type="entry name" value="Glyco_transf_28"/>
    <property type="match status" value="1"/>
</dbReference>
<dbReference type="Proteomes" id="UP001596956">
    <property type="component" value="Unassembled WGS sequence"/>
</dbReference>
<feature type="non-terminal residue" evidence="2">
    <location>
        <position position="197"/>
    </location>
</feature>
<gene>
    <name evidence="2" type="ORF">ACFQZU_18415</name>
</gene>
<dbReference type="Gene3D" id="3.40.50.2000">
    <property type="entry name" value="Glycogen Phosphorylase B"/>
    <property type="match status" value="1"/>
</dbReference>
<feature type="domain" description="Glycosyltransferase family 28 N-terminal" evidence="1">
    <location>
        <begin position="4"/>
        <end position="61"/>
    </location>
</feature>
<dbReference type="InterPro" id="IPR004276">
    <property type="entry name" value="GlycoTrans_28_N"/>
</dbReference>
<keyword evidence="3" id="KW-1185">Reference proteome</keyword>
<accession>A0ABW3BJU3</accession>
<evidence type="ECO:0000259" key="1">
    <source>
        <dbReference type="Pfam" id="PF03033"/>
    </source>
</evidence>